<dbReference type="InterPro" id="IPR013783">
    <property type="entry name" value="Ig-like_fold"/>
</dbReference>
<gene>
    <name evidence="7" type="ORF">D8I35_16775</name>
</gene>
<dbReference type="PANTHER" id="PTHR30504">
    <property type="entry name" value="GLUCANS BIOSYNTHESIS PROTEIN"/>
    <property type="match status" value="1"/>
</dbReference>
<accession>A0A3M6QLL8</accession>
<dbReference type="PIRSF" id="PIRSF006281">
    <property type="entry name" value="MdoG"/>
    <property type="match status" value="1"/>
</dbReference>
<evidence type="ECO:0000259" key="6">
    <source>
        <dbReference type="Pfam" id="PF04349"/>
    </source>
</evidence>
<dbReference type="SUPFAM" id="SSF81296">
    <property type="entry name" value="E set domains"/>
    <property type="match status" value="1"/>
</dbReference>
<feature type="domain" description="Glucan biosynthesis periplasmic MdoG C-terminal" evidence="6">
    <location>
        <begin position="60"/>
        <end position="533"/>
    </location>
</feature>
<evidence type="ECO:0000313" key="7">
    <source>
        <dbReference type="EMBL" id="RMX03631.1"/>
    </source>
</evidence>
<evidence type="ECO:0000313" key="8">
    <source>
        <dbReference type="Proteomes" id="UP000278006"/>
    </source>
</evidence>
<dbReference type="GO" id="GO:0051274">
    <property type="term" value="P:beta-glucan biosynthetic process"/>
    <property type="evidence" value="ECO:0007669"/>
    <property type="project" value="TreeGrafter"/>
</dbReference>
<dbReference type="Proteomes" id="UP000278006">
    <property type="component" value="Unassembled WGS sequence"/>
</dbReference>
<dbReference type="GO" id="GO:0003824">
    <property type="term" value="F:catalytic activity"/>
    <property type="evidence" value="ECO:0007669"/>
    <property type="project" value="InterPro"/>
</dbReference>
<dbReference type="InterPro" id="IPR007444">
    <property type="entry name" value="Glucan_biosyn_MdoG_C"/>
</dbReference>
<dbReference type="Pfam" id="PF04349">
    <property type="entry name" value="MdoG"/>
    <property type="match status" value="1"/>
</dbReference>
<dbReference type="OrthoDB" id="335750at2"/>
<comment type="subcellular location">
    <subcellularLocation>
        <location evidence="1">Periplasm</location>
    </subcellularLocation>
</comment>
<dbReference type="UniPathway" id="UPA00637"/>
<dbReference type="Gene3D" id="2.60.40.10">
    <property type="entry name" value="Immunoglobulins"/>
    <property type="match status" value="1"/>
</dbReference>
<comment type="caution">
    <text evidence="7">The sequence shown here is derived from an EMBL/GenBank/DDBJ whole genome shotgun (WGS) entry which is preliminary data.</text>
</comment>
<dbReference type="PANTHER" id="PTHR30504:SF2">
    <property type="entry name" value="GLUCANS BIOSYNTHESIS PROTEIN G"/>
    <property type="match status" value="1"/>
</dbReference>
<keyword evidence="5" id="KW-0574">Periplasm</keyword>
<keyword evidence="4" id="KW-0732">Signal</keyword>
<dbReference type="GO" id="GO:0030288">
    <property type="term" value="C:outer membrane-bounded periplasmic space"/>
    <property type="evidence" value="ECO:0007669"/>
    <property type="project" value="TreeGrafter"/>
</dbReference>
<evidence type="ECO:0000256" key="2">
    <source>
        <dbReference type="ARBA" id="ARBA00005001"/>
    </source>
</evidence>
<dbReference type="AlphaFoldDB" id="A0A3M6QLL8"/>
<evidence type="ECO:0000256" key="5">
    <source>
        <dbReference type="ARBA" id="ARBA00022764"/>
    </source>
</evidence>
<keyword evidence="8" id="KW-1185">Reference proteome</keyword>
<organism evidence="7 8">
    <name type="scientific">Corticibacter populi</name>
    <dbReference type="NCBI Taxonomy" id="1550736"/>
    <lineage>
        <taxon>Bacteria</taxon>
        <taxon>Pseudomonadati</taxon>
        <taxon>Pseudomonadota</taxon>
        <taxon>Betaproteobacteria</taxon>
        <taxon>Burkholderiales</taxon>
        <taxon>Comamonadaceae</taxon>
        <taxon>Corticibacter</taxon>
    </lineage>
</organism>
<proteinExistence type="inferred from homology"/>
<comment type="similarity">
    <text evidence="3">Belongs to the OpgD/OpgG family.</text>
</comment>
<evidence type="ECO:0000256" key="1">
    <source>
        <dbReference type="ARBA" id="ARBA00004418"/>
    </source>
</evidence>
<evidence type="ECO:0000256" key="3">
    <source>
        <dbReference type="ARBA" id="ARBA00009284"/>
    </source>
</evidence>
<dbReference type="GO" id="GO:0030246">
    <property type="term" value="F:carbohydrate binding"/>
    <property type="evidence" value="ECO:0007669"/>
    <property type="project" value="InterPro"/>
</dbReference>
<dbReference type="InterPro" id="IPR011013">
    <property type="entry name" value="Gal_mutarotase_sf_dom"/>
</dbReference>
<dbReference type="EMBL" id="RDQO01000006">
    <property type="protein sequence ID" value="RMX03631.1"/>
    <property type="molecule type" value="Genomic_DNA"/>
</dbReference>
<dbReference type="SUPFAM" id="SSF74650">
    <property type="entry name" value="Galactose mutarotase-like"/>
    <property type="match status" value="1"/>
</dbReference>
<protein>
    <submittedName>
        <fullName evidence="7">Glucan biosynthesis protein G</fullName>
    </submittedName>
</protein>
<sequence>MIRFMTIQHLTPSSMFGANGLSRWLASARAGLAVCTACLVLALQPGRAHAEALYTKDGAFDVHTVRGLAEKLAKQPYKAPAKVPETLDKLSYDEYRAIRFRPDRAVWANQDLPYRMQMFLSGFYYKEPVEIAVVQGGQARHLRYQPSMFTVEPPAQVTLPEQDVGFSGLRLHTQLNEPNIWDELLVFQGASYFRSLGKNQGWGLSARGLTLRTGAAEGEEFPMFRAFWVEQPRSQTNLITVHALLDSPSVTGAYQFIVRPGDETVMDVRATLFPRTELKDVGLAPGTSMFYFAANDRLGVDDFRPQVHDSDGLLMINGRNERLWRPLANPSKLQISAFVDSSPIGFGLMQRDRNFANYQDLEAHYERRPSLWVEPQGDWGDGEVVLVEIPTESEVHDNIVAFWRPGQPLPAGKPYEFSYRLSWGVGPRTKFGEVRVDATRVGRAEVASPTPRRLFVIDYAVPRDGSPLPDELPKAELSASVGETSNVNVRRHPLIDGYRVSFELDPKNEQLVELRLSLEMPDKRAAETWVYRWTPE</sequence>
<dbReference type="InterPro" id="IPR014718">
    <property type="entry name" value="GH-type_carb-bd"/>
</dbReference>
<dbReference type="FunFam" id="2.70.98.10:FF:000001">
    <property type="entry name" value="Glucans biosynthesis protein G"/>
    <property type="match status" value="1"/>
</dbReference>
<evidence type="ECO:0000256" key="4">
    <source>
        <dbReference type="ARBA" id="ARBA00022729"/>
    </source>
</evidence>
<dbReference type="Gene3D" id="2.70.98.10">
    <property type="match status" value="1"/>
</dbReference>
<reference evidence="7 8" key="1">
    <citation type="submission" date="2018-10" db="EMBL/GenBank/DDBJ databases">
        <title>Draft genome of Cortibacter populi DSM10536.</title>
        <authorList>
            <person name="Bernier A.-M."/>
            <person name="Bernard K."/>
        </authorList>
    </citation>
    <scope>NUCLEOTIDE SEQUENCE [LARGE SCALE GENOMIC DNA]</scope>
    <source>
        <strain evidence="7 8">DSM 105136</strain>
    </source>
</reference>
<name>A0A3M6QLL8_9BURK</name>
<dbReference type="InterPro" id="IPR014756">
    <property type="entry name" value="Ig_E-set"/>
</dbReference>
<dbReference type="InterPro" id="IPR014438">
    <property type="entry name" value="Glucan_biosyn_MdoG/MdoD"/>
</dbReference>
<comment type="pathway">
    <text evidence="2">Glycan metabolism; osmoregulated periplasmic glucan (OPG) biosynthesis.</text>
</comment>